<accession>A0AAF0KYF9</accession>
<protein>
    <submittedName>
        <fullName evidence="2">Uncharacterized protein</fullName>
    </submittedName>
</protein>
<dbReference type="Proteomes" id="UP001223176">
    <property type="component" value="Segment"/>
</dbReference>
<sequence>MWVFFVKALTAFGYNLLIALVGEAMIQWVFFKVTRWLAKKTPTKIDDEFVDKLEENYKNKTK</sequence>
<keyword evidence="3" id="KW-1185">Reference proteome</keyword>
<name>A0AAF0KYF9_9CAUD</name>
<keyword evidence="1" id="KW-0812">Transmembrane</keyword>
<evidence type="ECO:0000313" key="2">
    <source>
        <dbReference type="EMBL" id="WHS68270.1"/>
    </source>
</evidence>
<reference evidence="2" key="1">
    <citation type="submission" date="2023-04" db="EMBL/GenBank/DDBJ databases">
        <title>Isolation and Characterization of Novel Plasmid-specific Phages Infecting Bacteria Carrying Diverse Conjugative Plasmids.</title>
        <authorList>
            <person name="Parra B."/>
            <person name="Cockx B."/>
            <person name="Lutz V.T."/>
            <person name="Bronsted L."/>
            <person name="Smets B.F."/>
            <person name="Dechesne A."/>
        </authorList>
    </citation>
    <scope>NUCLEOTIDE SEQUENCE</scope>
</reference>
<evidence type="ECO:0000256" key="1">
    <source>
        <dbReference type="SAM" id="Phobius"/>
    </source>
</evidence>
<feature type="transmembrane region" description="Helical" evidence="1">
    <location>
        <begin position="12"/>
        <end position="31"/>
    </location>
</feature>
<evidence type="ECO:0000313" key="3">
    <source>
        <dbReference type="Proteomes" id="UP001223176"/>
    </source>
</evidence>
<dbReference type="EMBL" id="OQ829281">
    <property type="protein sequence ID" value="WHS68270.1"/>
    <property type="molecule type" value="Genomic_DNA"/>
</dbReference>
<keyword evidence="1" id="KW-0472">Membrane</keyword>
<organism evidence="2 3">
    <name type="scientific">phage PKM.Lu.22.1</name>
    <dbReference type="NCBI Taxonomy" id="3049197"/>
    <lineage>
        <taxon>Viruses</taxon>
        <taxon>Duplodnaviria</taxon>
        <taxon>Heunggongvirae</taxon>
        <taxon>Uroviricota</taxon>
        <taxon>Caudoviricetes</taxon>
        <taxon>Grimontviridae</taxon>
    </lineage>
</organism>
<proteinExistence type="predicted"/>
<keyword evidence="1" id="KW-1133">Transmembrane helix</keyword>